<evidence type="ECO:0000256" key="4">
    <source>
        <dbReference type="ARBA" id="ARBA00022679"/>
    </source>
</evidence>
<dbReference type="Pfam" id="PF03279">
    <property type="entry name" value="Lip_A_acyltrans"/>
    <property type="match status" value="1"/>
</dbReference>
<evidence type="ECO:0000256" key="5">
    <source>
        <dbReference type="ARBA" id="ARBA00023136"/>
    </source>
</evidence>
<comment type="subcellular location">
    <subcellularLocation>
        <location evidence="1">Cell inner membrane</location>
    </subcellularLocation>
</comment>
<dbReference type="GO" id="GO:0009247">
    <property type="term" value="P:glycolipid biosynthetic process"/>
    <property type="evidence" value="ECO:0007669"/>
    <property type="project" value="UniProtKB-ARBA"/>
</dbReference>
<protein>
    <recommendedName>
        <fullName evidence="10">Lipid A biosynthesis acyltransferase</fullName>
    </recommendedName>
</protein>
<feature type="transmembrane region" description="Helical" evidence="7">
    <location>
        <begin position="31"/>
        <end position="50"/>
    </location>
</feature>
<proteinExistence type="predicted"/>
<evidence type="ECO:0000256" key="2">
    <source>
        <dbReference type="ARBA" id="ARBA00022475"/>
    </source>
</evidence>
<comment type="caution">
    <text evidence="8">The sequence shown here is derived from an EMBL/GenBank/DDBJ whole genome shotgun (WGS) entry which is preliminary data.</text>
</comment>
<dbReference type="Proteomes" id="UP000604481">
    <property type="component" value="Unassembled WGS sequence"/>
</dbReference>
<dbReference type="GO" id="GO:0005886">
    <property type="term" value="C:plasma membrane"/>
    <property type="evidence" value="ECO:0007669"/>
    <property type="project" value="UniProtKB-SubCell"/>
</dbReference>
<evidence type="ECO:0000256" key="3">
    <source>
        <dbReference type="ARBA" id="ARBA00022519"/>
    </source>
</evidence>
<keyword evidence="4" id="KW-0808">Transferase</keyword>
<evidence type="ECO:0000256" key="7">
    <source>
        <dbReference type="SAM" id="Phobius"/>
    </source>
</evidence>
<evidence type="ECO:0000313" key="9">
    <source>
        <dbReference type="Proteomes" id="UP000604481"/>
    </source>
</evidence>
<dbReference type="GO" id="GO:0016746">
    <property type="term" value="F:acyltransferase activity"/>
    <property type="evidence" value="ECO:0007669"/>
    <property type="project" value="UniProtKB-KW"/>
</dbReference>
<dbReference type="PANTHER" id="PTHR30606:SF9">
    <property type="entry name" value="LIPID A BIOSYNTHESIS LAUROYLTRANSFERASE"/>
    <property type="match status" value="1"/>
</dbReference>
<dbReference type="PANTHER" id="PTHR30606">
    <property type="entry name" value="LIPID A BIOSYNTHESIS LAUROYL ACYLTRANSFERASE"/>
    <property type="match status" value="1"/>
</dbReference>
<keyword evidence="9" id="KW-1185">Reference proteome</keyword>
<keyword evidence="7" id="KW-1133">Transmembrane helix</keyword>
<evidence type="ECO:0008006" key="10">
    <source>
        <dbReference type="Google" id="ProtNLM"/>
    </source>
</evidence>
<dbReference type="InterPro" id="IPR004960">
    <property type="entry name" value="LipA_acyltrans"/>
</dbReference>
<sequence length="310" mass="34366">MSWAGQREQGGGFAYYGMKLLLASYRVGGKWLFRVCLYPVLGWFFWLGAAPRRASLDYLQRLAAHAPELGLRPGLWLCWRHFIAFADMVLDKLHAWSGQPLAASSIRGREGMLQRLAAGQGGIMLTAHLGNTEVMQAFAEDIPALHLTILVHTAHAAQFNRLLGEQGASSRIRLLQVEALDAVLAADLAARVAAGEWLVIAADRVPHRKGRRDATLPVRFLGHSACLPLGPHLLALLLACPLVLACCVREQAGFALSFTMLSEAQTVPRSQRNAWLQASAQRYADELQALCRQEPLQWFNFYPFWSTPDE</sequence>
<reference evidence="8 9" key="1">
    <citation type="submission" date="2020-10" db="EMBL/GenBank/DDBJ databases">
        <title>The genome sequence of Chitinilyticum litopenaei 4Y14.</title>
        <authorList>
            <person name="Liu Y."/>
        </authorList>
    </citation>
    <scope>NUCLEOTIDE SEQUENCE [LARGE SCALE GENOMIC DNA]</scope>
    <source>
        <strain evidence="8 9">4Y14</strain>
    </source>
</reference>
<keyword evidence="7" id="KW-0812">Transmembrane</keyword>
<keyword evidence="2" id="KW-1003">Cell membrane</keyword>
<keyword evidence="5 7" id="KW-0472">Membrane</keyword>
<evidence type="ECO:0000256" key="6">
    <source>
        <dbReference type="ARBA" id="ARBA00023315"/>
    </source>
</evidence>
<keyword evidence="6" id="KW-0012">Acyltransferase</keyword>
<accession>A0A8J7FNY9</accession>
<organism evidence="8 9">
    <name type="scientific">Chitinilyticum piscinae</name>
    <dbReference type="NCBI Taxonomy" id="2866724"/>
    <lineage>
        <taxon>Bacteria</taxon>
        <taxon>Pseudomonadati</taxon>
        <taxon>Pseudomonadota</taxon>
        <taxon>Betaproteobacteria</taxon>
        <taxon>Neisseriales</taxon>
        <taxon>Chitinibacteraceae</taxon>
        <taxon>Chitinilyticum</taxon>
    </lineage>
</organism>
<dbReference type="EMBL" id="JADFUA010000001">
    <property type="protein sequence ID" value="MBE9607821.1"/>
    <property type="molecule type" value="Genomic_DNA"/>
</dbReference>
<dbReference type="AlphaFoldDB" id="A0A8J7FNY9"/>
<name>A0A8J7FNY9_9NEIS</name>
<dbReference type="RefSeq" id="WP_194114334.1">
    <property type="nucleotide sequence ID" value="NZ_JADFUA010000001.1"/>
</dbReference>
<evidence type="ECO:0000313" key="8">
    <source>
        <dbReference type="EMBL" id="MBE9607821.1"/>
    </source>
</evidence>
<keyword evidence="3" id="KW-0997">Cell inner membrane</keyword>
<evidence type="ECO:0000256" key="1">
    <source>
        <dbReference type="ARBA" id="ARBA00004533"/>
    </source>
</evidence>
<gene>
    <name evidence="8" type="ORF">INR99_00510</name>
</gene>